<sequence>MKEFELLKIAEEIFGNEDIDVPAGKHDAAFLRYKDDFLVLTCDTVNEISDFPKFMEPEEYGKMAVAVTLSDLAGSGAKPLVFLNSISLREPDEGLLRKIMLGIKEWAEKFDVKVAGGDIDFSPIITISGFAIGRAKRILTRHGAKVGDKVFITDNLGKAQLCLKMLEKGFRRSELPYAQKLYTPEPRISEGIKISEFANALTDISDSLAISANLIAKASGVKIIIERRKLDLSHLTDFVSEEEAIELFLYGGGDYELLFTAEDSDLGIEIGRVEKGQGVYLDRKIVPFRGYSHF</sequence>
<dbReference type="AlphaFoldDB" id="A0A7J2THM5"/>
<dbReference type="InterPro" id="IPR006283">
    <property type="entry name" value="ThiL-like"/>
</dbReference>
<dbReference type="HAMAP" id="MF_02128">
    <property type="entry name" value="TMP_kinase"/>
    <property type="match status" value="1"/>
</dbReference>
<comment type="miscellaneous">
    <text evidence="1">Reaction mechanism of ThiL seems to utilize a direct, inline transfer of the gamma-phosphate of ATP to TMP rather than a phosphorylated enzyme intermediate.</text>
</comment>
<evidence type="ECO:0000313" key="3">
    <source>
        <dbReference type="EMBL" id="HEH35249.1"/>
    </source>
</evidence>
<dbReference type="GO" id="GO:0009030">
    <property type="term" value="F:thiamine-phosphate kinase activity"/>
    <property type="evidence" value="ECO:0007669"/>
    <property type="project" value="UniProtKB-UniRule"/>
</dbReference>
<feature type="binding site" evidence="1">
    <location>
        <position position="43"/>
    </location>
    <ligand>
        <name>Mg(2+)</name>
        <dbReference type="ChEBI" id="CHEBI:18420"/>
        <label>2</label>
    </ligand>
</feature>
<dbReference type="EMBL" id="DSLA01000058">
    <property type="protein sequence ID" value="HEH35249.1"/>
    <property type="molecule type" value="Genomic_DNA"/>
</dbReference>
<feature type="binding site" evidence="1">
    <location>
        <position position="291"/>
    </location>
    <ligand>
        <name>substrate</name>
    </ligand>
</feature>
<feature type="binding site" evidence="1">
    <location>
        <position position="41"/>
    </location>
    <ligand>
        <name>Mg(2+)</name>
        <dbReference type="ChEBI" id="CHEBI:18420"/>
        <label>4</label>
    </ligand>
</feature>
<dbReference type="PANTHER" id="PTHR30270:SF3">
    <property type="entry name" value="THIAMINE-MONOPHOSPHATE KINASE"/>
    <property type="match status" value="1"/>
</dbReference>
<accession>A0A7J2THM5</accession>
<name>A0A7J2THM5_ARCFL</name>
<comment type="similarity">
    <text evidence="1">Belongs to the thiamine-monophosphate kinase family.</text>
</comment>
<dbReference type="SUPFAM" id="SSF55326">
    <property type="entry name" value="PurM N-terminal domain-like"/>
    <property type="match status" value="1"/>
</dbReference>
<feature type="binding site" evidence="1">
    <location>
        <position position="141"/>
    </location>
    <ligand>
        <name>ATP</name>
        <dbReference type="ChEBI" id="CHEBI:30616"/>
    </ligand>
</feature>
<dbReference type="InterPro" id="IPR036921">
    <property type="entry name" value="PurM-like_N_sf"/>
</dbReference>
<feature type="domain" description="PurM-like N-terminal" evidence="2">
    <location>
        <begin position="26"/>
        <end position="134"/>
    </location>
</feature>
<keyword evidence="1" id="KW-0784">Thiamine biosynthesis</keyword>
<keyword evidence="1" id="KW-0460">Magnesium</keyword>
<feature type="binding site" evidence="1">
    <location>
        <position position="206"/>
    </location>
    <ligand>
        <name>Mg(2+)</name>
        <dbReference type="ChEBI" id="CHEBI:18420"/>
        <label>5</label>
    </ligand>
</feature>
<dbReference type="EC" id="2.7.4.16" evidence="1"/>
<feature type="binding site" evidence="1">
    <location>
        <position position="71"/>
    </location>
    <ligand>
        <name>Mg(2+)</name>
        <dbReference type="ChEBI" id="CHEBI:18420"/>
        <label>2</label>
    </ligand>
</feature>
<dbReference type="CDD" id="cd02194">
    <property type="entry name" value="ThiL"/>
    <property type="match status" value="1"/>
</dbReference>
<organism evidence="3">
    <name type="scientific">Archaeoglobus fulgidus</name>
    <dbReference type="NCBI Taxonomy" id="2234"/>
    <lineage>
        <taxon>Archaea</taxon>
        <taxon>Methanobacteriati</taxon>
        <taxon>Methanobacteriota</taxon>
        <taxon>Archaeoglobi</taxon>
        <taxon>Archaeoglobales</taxon>
        <taxon>Archaeoglobaceae</taxon>
        <taxon>Archaeoglobus</taxon>
    </lineage>
</organism>
<dbReference type="GO" id="GO:0000287">
    <property type="term" value="F:magnesium ion binding"/>
    <property type="evidence" value="ECO:0007669"/>
    <property type="project" value="UniProtKB-UniRule"/>
</dbReference>
<gene>
    <name evidence="1 3" type="primary">thiL</name>
    <name evidence="3" type="ORF">ENP88_03665</name>
</gene>
<feature type="binding site" evidence="1">
    <location>
        <position position="50"/>
    </location>
    <ligand>
        <name>substrate</name>
    </ligand>
</feature>
<dbReference type="GO" id="GO:0009229">
    <property type="term" value="P:thiamine diphosphate biosynthetic process"/>
    <property type="evidence" value="ECO:0007669"/>
    <property type="project" value="UniProtKB-UniRule"/>
</dbReference>
<comment type="caution">
    <text evidence="3">The sequence shown here is derived from an EMBL/GenBank/DDBJ whole genome shotgun (WGS) entry which is preliminary data.</text>
</comment>
<dbReference type="GO" id="GO:0005524">
    <property type="term" value="F:ATP binding"/>
    <property type="evidence" value="ECO:0007669"/>
    <property type="project" value="UniProtKB-UniRule"/>
</dbReference>
<feature type="binding site" evidence="1">
    <location>
        <position position="71"/>
    </location>
    <ligand>
        <name>Mg(2+)</name>
        <dbReference type="ChEBI" id="CHEBI:18420"/>
        <label>4</label>
    </ligand>
</feature>
<comment type="function">
    <text evidence="1">Catalyzes the ATP-dependent phosphorylation of thiamine-monophosphate (TMP) to form thiamine-pyrophosphate (TPP), the active form of vitamin B1.</text>
</comment>
<keyword evidence="1" id="KW-0547">Nucleotide-binding</keyword>
<keyword evidence="1 3" id="KW-0418">Kinase</keyword>
<feature type="binding site" evidence="1">
    <location>
        <position position="43"/>
    </location>
    <ligand>
        <name>Mg(2+)</name>
        <dbReference type="ChEBI" id="CHEBI:18420"/>
        <label>1</label>
    </ligand>
</feature>
<protein>
    <recommendedName>
        <fullName evidence="1">Thiamine-monophosphate kinase</fullName>
        <shortName evidence="1">TMP kinase</shortName>
        <shortName evidence="1">Thiamine-phosphate kinase</shortName>
        <ecNumber evidence="1">2.7.4.16</ecNumber>
    </recommendedName>
</protein>
<keyword evidence="1 3" id="KW-0808">Transferase</keyword>
<feature type="binding site" evidence="1">
    <location>
        <position position="205"/>
    </location>
    <ligand>
        <name>ATP</name>
        <dbReference type="ChEBI" id="CHEBI:30616"/>
    </ligand>
</feature>
<dbReference type="SUPFAM" id="SSF56042">
    <property type="entry name" value="PurM C-terminal domain-like"/>
    <property type="match status" value="1"/>
</dbReference>
<evidence type="ECO:0000259" key="2">
    <source>
        <dbReference type="Pfam" id="PF00586"/>
    </source>
</evidence>
<feature type="binding site" evidence="1">
    <location>
        <position position="27"/>
    </location>
    <ligand>
        <name>Mg(2+)</name>
        <dbReference type="ChEBI" id="CHEBI:18420"/>
        <label>3</label>
    </ligand>
</feature>
<feature type="binding site" evidence="1">
    <location>
        <position position="27"/>
    </location>
    <ligand>
        <name>Mg(2+)</name>
        <dbReference type="ChEBI" id="CHEBI:18420"/>
        <label>4</label>
    </ligand>
</feature>
<proteinExistence type="inferred from homology"/>
<reference evidence="3" key="1">
    <citation type="journal article" date="2020" name="mSystems">
        <title>Genome- and Community-Level Interaction Insights into Carbon Utilization and Element Cycling Functions of Hydrothermarchaeota in Hydrothermal Sediment.</title>
        <authorList>
            <person name="Zhou Z."/>
            <person name="Liu Y."/>
            <person name="Xu W."/>
            <person name="Pan J."/>
            <person name="Luo Z.H."/>
            <person name="Li M."/>
        </authorList>
    </citation>
    <scope>NUCLEOTIDE SEQUENCE [LARGE SCALE GENOMIC DNA]</scope>
    <source>
        <strain evidence="3">SpSt-26</strain>
    </source>
</reference>
<evidence type="ECO:0000256" key="1">
    <source>
        <dbReference type="HAMAP-Rule" id="MF_02128"/>
    </source>
</evidence>
<feature type="binding site" evidence="1">
    <location>
        <position position="118"/>
    </location>
    <ligand>
        <name>Mg(2+)</name>
        <dbReference type="ChEBI" id="CHEBI:18420"/>
        <label>1</label>
    </ligand>
</feature>
<dbReference type="InterPro" id="IPR016188">
    <property type="entry name" value="PurM-like_N"/>
</dbReference>
<comment type="caution">
    <text evidence="1">Lacks conserved residue(s) required for the propagation of feature annotation.</text>
</comment>
<dbReference type="Gene3D" id="3.90.650.10">
    <property type="entry name" value="PurM-like C-terminal domain"/>
    <property type="match status" value="1"/>
</dbReference>
<dbReference type="NCBIfam" id="TIGR01379">
    <property type="entry name" value="thiL"/>
    <property type="match status" value="1"/>
</dbReference>
<keyword evidence="1" id="KW-0479">Metal-binding</keyword>
<feature type="binding site" evidence="1">
    <location>
        <begin position="117"/>
        <end position="118"/>
    </location>
    <ligand>
        <name>ATP</name>
        <dbReference type="ChEBI" id="CHEBI:30616"/>
    </ligand>
</feature>
<dbReference type="Gene3D" id="3.30.1330.10">
    <property type="entry name" value="PurM-like, N-terminal domain"/>
    <property type="match status" value="1"/>
</dbReference>
<comment type="catalytic activity">
    <reaction evidence="1">
        <text>thiamine phosphate + ATP = thiamine diphosphate + ADP</text>
        <dbReference type="Rhea" id="RHEA:15913"/>
        <dbReference type="ChEBI" id="CHEBI:30616"/>
        <dbReference type="ChEBI" id="CHEBI:37575"/>
        <dbReference type="ChEBI" id="CHEBI:58937"/>
        <dbReference type="ChEBI" id="CHEBI:456216"/>
        <dbReference type="EC" id="2.7.4.16"/>
    </reaction>
</comment>
<dbReference type="UniPathway" id="UPA00060">
    <property type="reaction ID" value="UER00142"/>
</dbReference>
<dbReference type="PIRSF" id="PIRSF005303">
    <property type="entry name" value="Thiam_monoph_kin"/>
    <property type="match status" value="1"/>
</dbReference>
<feature type="binding site" evidence="1">
    <location>
        <position position="203"/>
    </location>
    <ligand>
        <name>Mg(2+)</name>
        <dbReference type="ChEBI" id="CHEBI:18420"/>
        <label>3</label>
    </ligand>
</feature>
<dbReference type="Pfam" id="PF00586">
    <property type="entry name" value="AIRS"/>
    <property type="match status" value="1"/>
</dbReference>
<feature type="binding site" evidence="1">
    <location>
        <position position="71"/>
    </location>
    <ligand>
        <name>Mg(2+)</name>
        <dbReference type="ChEBI" id="CHEBI:18420"/>
        <label>3</label>
    </ligand>
</feature>
<dbReference type="GO" id="GO:0009228">
    <property type="term" value="P:thiamine biosynthetic process"/>
    <property type="evidence" value="ECO:0007669"/>
    <property type="project" value="UniProtKB-KW"/>
</dbReference>
<dbReference type="InterPro" id="IPR036676">
    <property type="entry name" value="PurM-like_C_sf"/>
</dbReference>
<dbReference type="PANTHER" id="PTHR30270">
    <property type="entry name" value="THIAMINE-MONOPHOSPHATE KINASE"/>
    <property type="match status" value="1"/>
</dbReference>
<keyword evidence="1" id="KW-0067">ATP-binding</keyword>
<comment type="pathway">
    <text evidence="1">Cofactor biosynthesis; thiamine diphosphate biosynthesis; thiamine diphosphate from thiamine phosphate: step 1/1.</text>
</comment>